<dbReference type="GO" id="GO:0030101">
    <property type="term" value="P:natural killer cell activation"/>
    <property type="evidence" value="ECO:0007669"/>
    <property type="project" value="TreeGrafter"/>
</dbReference>
<feature type="transmembrane region" description="Helical" evidence="16">
    <location>
        <begin position="144"/>
        <end position="166"/>
    </location>
</feature>
<evidence type="ECO:0000256" key="14">
    <source>
        <dbReference type="ARBA" id="ARBA00032296"/>
    </source>
</evidence>
<keyword evidence="10" id="KW-1015">Disulfide bond</keyword>
<keyword evidence="8 16" id="KW-1133">Transmembrane helix</keyword>
<evidence type="ECO:0000259" key="17">
    <source>
        <dbReference type="PROSITE" id="PS50835"/>
    </source>
</evidence>
<keyword evidence="12" id="KW-0325">Glycoprotein</keyword>
<evidence type="ECO:0000256" key="15">
    <source>
        <dbReference type="SAM" id="MobiDB-lite"/>
    </source>
</evidence>
<evidence type="ECO:0000256" key="3">
    <source>
        <dbReference type="ARBA" id="ARBA00019135"/>
    </source>
</evidence>
<feature type="compositionally biased region" description="Basic and acidic residues" evidence="15">
    <location>
        <begin position="358"/>
        <end position="373"/>
    </location>
</feature>
<dbReference type="GO" id="GO:0045954">
    <property type="term" value="P:positive regulation of natural killer cell mediated cytotoxicity"/>
    <property type="evidence" value="ECO:0007669"/>
    <property type="project" value="InterPro"/>
</dbReference>
<evidence type="ECO:0000313" key="18">
    <source>
        <dbReference type="EMBL" id="GCB69712.1"/>
    </source>
</evidence>
<keyword evidence="19" id="KW-1185">Reference proteome</keyword>
<comment type="caution">
    <text evidence="18">The sequence shown here is derived from an EMBL/GenBank/DDBJ whole genome shotgun (WGS) entry which is preliminary data.</text>
</comment>
<keyword evidence="4" id="KW-1003">Cell membrane</keyword>
<evidence type="ECO:0000256" key="1">
    <source>
        <dbReference type="ARBA" id="ARBA00004251"/>
    </source>
</evidence>
<feature type="domain" description="Ig-like" evidence="17">
    <location>
        <begin position="178"/>
        <end position="277"/>
    </location>
</feature>
<feature type="region of interest" description="Disordered" evidence="15">
    <location>
        <begin position="340"/>
        <end position="386"/>
    </location>
</feature>
<dbReference type="PANTHER" id="PTHR47904:SF1">
    <property type="entry name" value="NATURAL CYTOTOXICITY TRIGGERING RECEPTOR 3"/>
    <property type="match status" value="1"/>
</dbReference>
<dbReference type="SMART" id="SM00409">
    <property type="entry name" value="IG"/>
    <property type="match status" value="1"/>
</dbReference>
<comment type="subcellular location">
    <subcellularLocation>
        <location evidence="1">Cell membrane</location>
        <topology evidence="1">Single-pass type I membrane protein</topology>
    </subcellularLocation>
</comment>
<organism evidence="18 19">
    <name type="scientific">Scyliorhinus torazame</name>
    <name type="common">Cloudy catshark</name>
    <name type="synonym">Catulus torazame</name>
    <dbReference type="NCBI Taxonomy" id="75743"/>
    <lineage>
        <taxon>Eukaryota</taxon>
        <taxon>Metazoa</taxon>
        <taxon>Chordata</taxon>
        <taxon>Craniata</taxon>
        <taxon>Vertebrata</taxon>
        <taxon>Chondrichthyes</taxon>
        <taxon>Elasmobranchii</taxon>
        <taxon>Galeomorphii</taxon>
        <taxon>Galeoidea</taxon>
        <taxon>Carcharhiniformes</taxon>
        <taxon>Scyliorhinidae</taxon>
        <taxon>Scyliorhinus</taxon>
    </lineage>
</organism>
<dbReference type="InterPro" id="IPR043226">
    <property type="entry name" value="NCR3"/>
</dbReference>
<dbReference type="Proteomes" id="UP000288216">
    <property type="component" value="Unassembled WGS sequence"/>
</dbReference>
<evidence type="ECO:0000256" key="5">
    <source>
        <dbReference type="ARBA" id="ARBA00022692"/>
    </source>
</evidence>
<dbReference type="PANTHER" id="PTHR47904">
    <property type="entry name" value="NATURAL CYTOTOXICITY TRIGGERING RECEPTOR 3"/>
    <property type="match status" value="1"/>
</dbReference>
<evidence type="ECO:0000256" key="16">
    <source>
        <dbReference type="SAM" id="Phobius"/>
    </source>
</evidence>
<dbReference type="GO" id="GO:0005886">
    <property type="term" value="C:plasma membrane"/>
    <property type="evidence" value="ECO:0007669"/>
    <property type="project" value="UniProtKB-SubCell"/>
</dbReference>
<feature type="transmembrane region" description="Helical" evidence="16">
    <location>
        <begin position="296"/>
        <end position="320"/>
    </location>
</feature>
<keyword evidence="6" id="KW-0732">Signal</keyword>
<evidence type="ECO:0000256" key="11">
    <source>
        <dbReference type="ARBA" id="ARBA00023170"/>
    </source>
</evidence>
<reference evidence="18 19" key="1">
    <citation type="journal article" date="2018" name="Nat. Ecol. Evol.">
        <title>Shark genomes provide insights into elasmobranch evolution and the origin of vertebrates.</title>
        <authorList>
            <person name="Hara Y"/>
            <person name="Yamaguchi K"/>
            <person name="Onimaru K"/>
            <person name="Kadota M"/>
            <person name="Koyanagi M"/>
            <person name="Keeley SD"/>
            <person name="Tatsumi K"/>
            <person name="Tanaka K"/>
            <person name="Motone F"/>
            <person name="Kageyama Y"/>
            <person name="Nozu R"/>
            <person name="Adachi N"/>
            <person name="Nishimura O"/>
            <person name="Nakagawa R"/>
            <person name="Tanegashima C"/>
            <person name="Kiyatake I"/>
            <person name="Matsumoto R"/>
            <person name="Murakumo K"/>
            <person name="Nishida K"/>
            <person name="Terakita A"/>
            <person name="Kuratani S"/>
            <person name="Sato K"/>
            <person name="Hyodo S Kuraku.S."/>
        </authorList>
    </citation>
    <scope>NUCLEOTIDE SEQUENCE [LARGE SCALE GENOMIC DNA]</scope>
</reference>
<dbReference type="InterPro" id="IPR013783">
    <property type="entry name" value="Ig-like_fold"/>
</dbReference>
<dbReference type="InterPro" id="IPR003599">
    <property type="entry name" value="Ig_sub"/>
</dbReference>
<dbReference type="SUPFAM" id="SSF48726">
    <property type="entry name" value="Immunoglobulin"/>
    <property type="match status" value="1"/>
</dbReference>
<dbReference type="InterPro" id="IPR036179">
    <property type="entry name" value="Ig-like_dom_sf"/>
</dbReference>
<dbReference type="STRING" id="75743.A0A401P9D1"/>
<evidence type="ECO:0000313" key="19">
    <source>
        <dbReference type="Proteomes" id="UP000288216"/>
    </source>
</evidence>
<evidence type="ECO:0000256" key="13">
    <source>
        <dbReference type="ARBA" id="ARBA00023319"/>
    </source>
</evidence>
<feature type="transmembrane region" description="Helical" evidence="16">
    <location>
        <begin position="68"/>
        <end position="85"/>
    </location>
</feature>
<dbReference type="Pfam" id="PF07686">
    <property type="entry name" value="V-set"/>
    <property type="match status" value="1"/>
</dbReference>
<dbReference type="Gene3D" id="2.60.40.10">
    <property type="entry name" value="Immunoglobulins"/>
    <property type="match status" value="1"/>
</dbReference>
<name>A0A401P9D1_SCYTO</name>
<keyword evidence="13" id="KW-0393">Immunoglobulin domain</keyword>
<keyword evidence="7" id="KW-0391">Immunity</keyword>
<evidence type="ECO:0000256" key="2">
    <source>
        <dbReference type="ARBA" id="ARBA00006531"/>
    </source>
</evidence>
<evidence type="ECO:0000256" key="12">
    <source>
        <dbReference type="ARBA" id="ARBA00023180"/>
    </source>
</evidence>
<accession>A0A401P9D1</accession>
<evidence type="ECO:0000256" key="9">
    <source>
        <dbReference type="ARBA" id="ARBA00023136"/>
    </source>
</evidence>
<evidence type="ECO:0000256" key="4">
    <source>
        <dbReference type="ARBA" id="ARBA00022475"/>
    </source>
</evidence>
<dbReference type="InterPro" id="IPR013106">
    <property type="entry name" value="Ig_V-set"/>
</dbReference>
<proteinExistence type="inferred from homology"/>
<dbReference type="EMBL" id="BFAA01000237">
    <property type="protein sequence ID" value="GCB69712.1"/>
    <property type="molecule type" value="Genomic_DNA"/>
</dbReference>
<feature type="compositionally biased region" description="Basic residues" evidence="15">
    <location>
        <begin position="374"/>
        <end position="386"/>
    </location>
</feature>
<dbReference type="AlphaFoldDB" id="A0A401P9D1"/>
<keyword evidence="5 16" id="KW-0812">Transmembrane</keyword>
<protein>
    <recommendedName>
        <fullName evidence="3">Natural cytotoxicity triggering receptor 3</fullName>
    </recommendedName>
    <alternativeName>
        <fullName evidence="14">Natural killer cell p30-related protein</fullName>
    </alternativeName>
</protein>
<keyword evidence="9 16" id="KW-0472">Membrane</keyword>
<evidence type="ECO:0000256" key="6">
    <source>
        <dbReference type="ARBA" id="ARBA00022729"/>
    </source>
</evidence>
<dbReference type="PROSITE" id="PS50835">
    <property type="entry name" value="IG_LIKE"/>
    <property type="match status" value="1"/>
</dbReference>
<dbReference type="GO" id="GO:0002429">
    <property type="term" value="P:immune response-activating cell surface receptor signaling pathway"/>
    <property type="evidence" value="ECO:0007669"/>
    <property type="project" value="InterPro"/>
</dbReference>
<gene>
    <name evidence="18" type="ORF">scyTo_0001111</name>
</gene>
<comment type="similarity">
    <text evidence="2">Belongs to the natural cytotoxicity receptor (NCR) family.</text>
</comment>
<dbReference type="InterPro" id="IPR007110">
    <property type="entry name" value="Ig-like_dom"/>
</dbReference>
<dbReference type="OrthoDB" id="10015491at2759"/>
<sequence>MRLVQGIVVIGPIFLALFIESDCHNAGNRRDSAIYSRTCDCRKEGIRQNGTVTVTCLVNETESDLTPILLGALVLMAMFIVFLTVQEVRGKRDSSDVKTTAQELNHIAEEDSLNYTQLNVQQARRTDRVISNLDGGTRDFADRIIYLASVTMAAERWATTSLFLLISSFSTGMEAVISRVVQAPASIHIFQGGNVTLNCSFRLDGLGTYSWRRDDSPIDFDSPRYKQRIIKADQEAFKSRKDASIHIKHMTECESGIYYCEIEMLGKPKQTGNGTLVTVEHVCDKSRPFNNFTFDWMWIAVAGGVALLVTLALLVVIIFLTRRNKAYALLVRECSSFDCTKETEPPQRKKRRNPAQHQQDDSYLHCHGNEAKVKNKRPLPPRRNMQ</sequence>
<keyword evidence="11" id="KW-0675">Receptor</keyword>
<evidence type="ECO:0000256" key="8">
    <source>
        <dbReference type="ARBA" id="ARBA00022989"/>
    </source>
</evidence>
<evidence type="ECO:0000256" key="10">
    <source>
        <dbReference type="ARBA" id="ARBA00023157"/>
    </source>
</evidence>
<evidence type="ECO:0000256" key="7">
    <source>
        <dbReference type="ARBA" id="ARBA00022859"/>
    </source>
</evidence>